<dbReference type="VEuPathDB" id="TriTrypDB:LdCL_220008900"/>
<dbReference type="Proteomes" id="UP000274082">
    <property type="component" value="Chromosome 22"/>
</dbReference>
<feature type="region of interest" description="Disordered" evidence="1">
    <location>
        <begin position="612"/>
        <end position="643"/>
    </location>
</feature>
<evidence type="ECO:0000313" key="2">
    <source>
        <dbReference type="EMBL" id="AYU78732.1"/>
    </source>
</evidence>
<keyword evidence="3" id="KW-1185">Reference proteome</keyword>
<evidence type="ECO:0000256" key="1">
    <source>
        <dbReference type="SAM" id="MobiDB-lite"/>
    </source>
</evidence>
<dbReference type="OrthoDB" id="273202at2759"/>
<sequence>MPTLSSLTVAEQVAALPPLSQLLGIDPPGAANHKTKDTGKAPAWQVSTRTGASCATKASSSHTRSAVTPRRPPLDAPPGAAPTINSLATAANLEAPLCSSSARKEEELQAAPSTLLTDECIGGLREWRRVRQSLQLPIAYRAEEDVHLSLRLLRSLALFAPLLDDDLLTLAETMEVMEVTGAGKVLLRKCAAGHAARLPSRTGAAAEAMVKTPADRPPLSLDALLTPPLLDDEEEQERPQGVWTMPAAQLFQCFREQMGRGEPPSLPSERTENVVGLHMDDALPPITVKATTRRSAQRSQGQSTVGLTRVPATGITTEPLFFPDDDTLNGDGAFALVLLSGHCHLEWPRERGLMEDSTQTPLWQSYELQPGDAMGYALIWGALPPWAQYVTSETITLLIVSSEGRPPEVAARLRRVCRRANEAVLRAQRRFLAHELRVPLFNPDDSAMGMTRATVTDVGEAQEEQGPQGHAAATVAEAAVPSIASLLDTTARNLIPIRIPTHTVLFREGLTPVKECAIYFILDGGLAVVRRIWSQDQQRLFSEQMQLVRALTPATGICPPLSPLPATDSMEVAQLRRGDYCGDLAYLNEDPDHVASMDAEWTAAYWQSTLAQPTARSSQDGRRRDTDGQCSRDVTDHASGRGANSSLFRRHKATVVAQQASSLYVLLPRAADEALVGVVEQRMRDHVHREYAGYRNVFAEYEKLYKWALYKERVLYDVSQKAPVNFR</sequence>
<evidence type="ECO:0000313" key="3">
    <source>
        <dbReference type="Proteomes" id="UP000274082"/>
    </source>
</evidence>
<dbReference type="Gene3D" id="2.60.120.10">
    <property type="entry name" value="Jelly Rolls"/>
    <property type="match status" value="1"/>
</dbReference>
<feature type="compositionally biased region" description="Polar residues" evidence="1">
    <location>
        <begin position="45"/>
        <end position="66"/>
    </location>
</feature>
<dbReference type="InterPro" id="IPR014710">
    <property type="entry name" value="RmlC-like_jellyroll"/>
</dbReference>
<dbReference type="EMBL" id="CP029521">
    <property type="protein sequence ID" value="AYU78732.1"/>
    <property type="molecule type" value="Genomic_DNA"/>
</dbReference>
<proteinExistence type="predicted"/>
<reference evidence="2 3" key="1">
    <citation type="journal article" date="2018" name="Sci. Rep.">
        <title>A complete Leishmania donovani reference genome identifies novel genetic variations associated with virulence.</title>
        <authorList>
            <person name="Lypaczewski P."/>
            <person name="Hoshizaki J."/>
            <person name="Zhang W.-W."/>
            <person name="McCall L.-I."/>
            <person name="Torcivia-Rodriguez J."/>
            <person name="Simonyan V."/>
            <person name="Kaur A."/>
            <person name="Dewar K."/>
            <person name="Matlashewski G."/>
        </authorList>
    </citation>
    <scope>NUCLEOTIDE SEQUENCE [LARGE SCALE GENOMIC DNA]</scope>
    <source>
        <strain evidence="2 3">LdCL</strain>
    </source>
</reference>
<name>A0A3Q8ILF7_LEIDO</name>
<dbReference type="AlphaFoldDB" id="A0A3Q8ILF7"/>
<organism evidence="2 3">
    <name type="scientific">Leishmania donovani</name>
    <dbReference type="NCBI Taxonomy" id="5661"/>
    <lineage>
        <taxon>Eukaryota</taxon>
        <taxon>Discoba</taxon>
        <taxon>Euglenozoa</taxon>
        <taxon>Kinetoplastea</taxon>
        <taxon>Metakinetoplastina</taxon>
        <taxon>Trypanosomatida</taxon>
        <taxon>Trypanosomatidae</taxon>
        <taxon>Leishmaniinae</taxon>
        <taxon>Leishmania</taxon>
    </lineage>
</organism>
<dbReference type="VEuPathDB" id="TriTrypDB:LdBPK_220280.1"/>
<gene>
    <name evidence="2" type="ORF">LdCL_220008900</name>
</gene>
<feature type="compositionally biased region" description="Pro residues" evidence="1">
    <location>
        <begin position="70"/>
        <end position="80"/>
    </location>
</feature>
<feature type="region of interest" description="Disordered" evidence="1">
    <location>
        <begin position="26"/>
        <end position="82"/>
    </location>
</feature>
<protein>
    <submittedName>
        <fullName evidence="2">Uncharacterized protein</fullName>
    </submittedName>
</protein>
<dbReference type="VEuPathDB" id="TriTrypDB:LDHU3_22.0560"/>
<accession>A0A3Q8ILF7</accession>